<reference evidence="2 3" key="1">
    <citation type="submission" date="2019-10" db="EMBL/GenBank/DDBJ databases">
        <title>Epibacterium sp. nov., isolated from seawater.</title>
        <authorList>
            <person name="Zhang X."/>
            <person name="Li N."/>
        </authorList>
    </citation>
    <scope>NUCLEOTIDE SEQUENCE [LARGE SCALE GENOMIC DNA]</scope>
    <source>
        <strain evidence="2 3">SM1979</strain>
    </source>
</reference>
<dbReference type="Pfam" id="PF05170">
    <property type="entry name" value="AsmA"/>
    <property type="match status" value="2"/>
</dbReference>
<keyword evidence="3" id="KW-1185">Reference proteome</keyword>
<accession>A0A843YE68</accession>
<dbReference type="PANTHER" id="PTHR30441">
    <property type="entry name" value="DUF748 DOMAIN-CONTAINING PROTEIN"/>
    <property type="match status" value="1"/>
</dbReference>
<evidence type="ECO:0000259" key="1">
    <source>
        <dbReference type="Pfam" id="PF05170"/>
    </source>
</evidence>
<dbReference type="InterPro" id="IPR052894">
    <property type="entry name" value="AsmA-related"/>
</dbReference>
<dbReference type="RefSeq" id="WP_153214881.1">
    <property type="nucleotide sequence ID" value="NZ_WIBF01000002.1"/>
</dbReference>
<dbReference type="PANTHER" id="PTHR30441:SF4">
    <property type="entry name" value="PROTEIN ASMA"/>
    <property type="match status" value="1"/>
</dbReference>
<feature type="domain" description="AsmA" evidence="1">
    <location>
        <begin position="340"/>
        <end position="517"/>
    </location>
</feature>
<dbReference type="GO" id="GO:0090313">
    <property type="term" value="P:regulation of protein targeting to membrane"/>
    <property type="evidence" value="ECO:0007669"/>
    <property type="project" value="TreeGrafter"/>
</dbReference>
<organism evidence="2 3">
    <name type="scientific">Tritonibacter litoralis</name>
    <dbReference type="NCBI Taxonomy" id="2662264"/>
    <lineage>
        <taxon>Bacteria</taxon>
        <taxon>Pseudomonadati</taxon>
        <taxon>Pseudomonadota</taxon>
        <taxon>Alphaproteobacteria</taxon>
        <taxon>Rhodobacterales</taxon>
        <taxon>Paracoccaceae</taxon>
        <taxon>Tritonibacter</taxon>
    </lineage>
</organism>
<proteinExistence type="predicted"/>
<dbReference type="GO" id="GO:0005886">
    <property type="term" value="C:plasma membrane"/>
    <property type="evidence" value="ECO:0007669"/>
    <property type="project" value="TreeGrafter"/>
</dbReference>
<dbReference type="EMBL" id="WIBF01000002">
    <property type="protein sequence ID" value="MQQ07945.1"/>
    <property type="molecule type" value="Genomic_DNA"/>
</dbReference>
<feature type="domain" description="AsmA" evidence="1">
    <location>
        <begin position="8"/>
        <end position="134"/>
    </location>
</feature>
<evidence type="ECO:0000313" key="3">
    <source>
        <dbReference type="Proteomes" id="UP000444174"/>
    </source>
</evidence>
<evidence type="ECO:0000313" key="2">
    <source>
        <dbReference type="EMBL" id="MQQ07945.1"/>
    </source>
</evidence>
<name>A0A843YE68_9RHOB</name>
<sequence>MRLIIRVISAVLVAVALLLGVVLLLPGEKVANLAADQLERQTGRKLTFAGPVRFTFWPILGMKADGVTLSNAEWAGAEPMLRAERLTIGLAAADLLRGDVRVTELSAILPHLNLSTRADGLGNWVLQTASADEASGPETETDRGFSVERIALTGASMRYAPFGGDTVEMTQIDLMADWPDPNGTAHIDLTLRPAGAPIRMRGEVGTFAQFLDGMVASVGMTIETPGGMARFDGNADLTGAAQGRMTAEASDLNAVLAAVGQDITLPAGLGPNALLAADMTYTSEGQLSLRDMTAGLGTNQLRGALDLNTAGERPKLTAQLTADALTLPSDTGTAAQSGDTASTWPKEDLDASALGLLDAQVGLRFDSLSAGDLTLGASALTVTIDRSRAVLDMQPMRAFGGTITGELVANNRSGLSVGGSVSFDGVRLEQALGQMAGFDNMNGALLGEVKFLGVGNSVDAIIHSLSGQGWFEVGKGFYTGFDLEALMRSGGGNGGSTVFDSLSASFAIADGIVQNSDLLAQIKGAEVTGAGQIMLGAQALDYTFKPTLGDGDTVLTIPVKVTGPWADPKIRPDLEGALRPRLEAVETEIKEEAKEQLREKIAEELDTEVAPEQDLNDVLKNRIEQEAKEQLLRLLGGN</sequence>
<dbReference type="InterPro" id="IPR007844">
    <property type="entry name" value="AsmA"/>
</dbReference>
<dbReference type="Proteomes" id="UP000444174">
    <property type="component" value="Unassembled WGS sequence"/>
</dbReference>
<protein>
    <submittedName>
        <fullName evidence="2">AsmA family protein</fullName>
    </submittedName>
</protein>
<gene>
    <name evidence="2" type="ORF">GFB49_05725</name>
</gene>
<dbReference type="AlphaFoldDB" id="A0A843YE68"/>
<comment type="caution">
    <text evidence="2">The sequence shown here is derived from an EMBL/GenBank/DDBJ whole genome shotgun (WGS) entry which is preliminary data.</text>
</comment>